<dbReference type="Proteomes" id="UP000050865">
    <property type="component" value="Unassembled WGS sequence"/>
</dbReference>
<evidence type="ECO:0000313" key="2">
    <source>
        <dbReference type="Proteomes" id="UP000050865"/>
    </source>
</evidence>
<name>A0A0R2FB48_9LACO</name>
<dbReference type="AlphaFoldDB" id="A0A0R2FB48"/>
<evidence type="ECO:0000313" key="1">
    <source>
        <dbReference type="EMBL" id="KRN25634.1"/>
    </source>
</evidence>
<dbReference type="EMBL" id="AYZJ01000008">
    <property type="protein sequence ID" value="KRN25634.1"/>
    <property type="molecule type" value="Genomic_DNA"/>
</dbReference>
<protein>
    <submittedName>
        <fullName evidence="1">Uncharacterized protein</fullName>
    </submittedName>
</protein>
<dbReference type="PATRIC" id="fig|1423730.4.peg.182"/>
<gene>
    <name evidence="1" type="ORF">FC75_GL000172</name>
</gene>
<keyword evidence="2" id="KW-1185">Reference proteome</keyword>
<sequence>MLFIVAFTAWWWLLLAVVAVVIAFEVYTHRLPNFEILDITANQFLTVPRQAWLAFKREHPGSVAKDGVDQDE</sequence>
<proteinExistence type="predicted"/>
<reference evidence="1 2" key="1">
    <citation type="journal article" date="2015" name="Genome Announc.">
        <title>Expanding the biotechnology potential of lactobacilli through comparative genomics of 213 strains and associated genera.</title>
        <authorList>
            <person name="Sun Z."/>
            <person name="Harris H.M."/>
            <person name="McCann A."/>
            <person name="Guo C."/>
            <person name="Argimon S."/>
            <person name="Zhang W."/>
            <person name="Yang X."/>
            <person name="Jeffery I.B."/>
            <person name="Cooney J.C."/>
            <person name="Kagawa T.F."/>
            <person name="Liu W."/>
            <person name="Song Y."/>
            <person name="Salvetti E."/>
            <person name="Wrobel A."/>
            <person name="Rasinkangas P."/>
            <person name="Parkhill J."/>
            <person name="Rea M.C."/>
            <person name="O'Sullivan O."/>
            <person name="Ritari J."/>
            <person name="Douillard F.P."/>
            <person name="Paul Ross R."/>
            <person name="Yang R."/>
            <person name="Briner A.E."/>
            <person name="Felis G.E."/>
            <person name="de Vos W.M."/>
            <person name="Barrangou R."/>
            <person name="Klaenhammer T.R."/>
            <person name="Caufield P.W."/>
            <person name="Cui Y."/>
            <person name="Zhang H."/>
            <person name="O'Toole P.W."/>
        </authorList>
    </citation>
    <scope>NUCLEOTIDE SEQUENCE [LARGE SCALE GENOMIC DNA]</scope>
    <source>
        <strain evidence="1 2">DSM 22697</strain>
    </source>
</reference>
<accession>A0A0R2FB48</accession>
<organism evidence="1 2">
    <name type="scientific">Lacticaseibacillus camelliae DSM 22697 = JCM 13995</name>
    <dbReference type="NCBI Taxonomy" id="1423730"/>
    <lineage>
        <taxon>Bacteria</taxon>
        <taxon>Bacillati</taxon>
        <taxon>Bacillota</taxon>
        <taxon>Bacilli</taxon>
        <taxon>Lactobacillales</taxon>
        <taxon>Lactobacillaceae</taxon>
        <taxon>Lacticaseibacillus</taxon>
    </lineage>
</organism>
<comment type="caution">
    <text evidence="1">The sequence shown here is derived from an EMBL/GenBank/DDBJ whole genome shotgun (WGS) entry which is preliminary data.</text>
</comment>